<dbReference type="EMBL" id="WBPI01000022">
    <property type="protein sequence ID" value="KAB2447492.1"/>
    <property type="molecule type" value="Genomic_DNA"/>
</dbReference>
<sequence length="94" mass="11149">MEHLFYLFEDLCDKHPKAALFLIRLVFIIAGMIILPTVAVLTVSMFVYAAVSPEFYISAIFIFILFVVIPYLLKKYFQKLKRDAREKVRRRFKL</sequence>
<feature type="transmembrane region" description="Helical" evidence="1">
    <location>
        <begin position="55"/>
        <end position="73"/>
    </location>
</feature>
<keyword evidence="1" id="KW-0812">Transmembrane</keyword>
<evidence type="ECO:0000313" key="2">
    <source>
        <dbReference type="EMBL" id="KAB2447492.1"/>
    </source>
</evidence>
<dbReference type="RefSeq" id="WP_151527369.1">
    <property type="nucleotide sequence ID" value="NZ_JAIVKQ010000012.1"/>
</dbReference>
<evidence type="ECO:0000256" key="1">
    <source>
        <dbReference type="SAM" id="Phobius"/>
    </source>
</evidence>
<organism evidence="2 3">
    <name type="scientific">Bacillus cereus</name>
    <dbReference type="NCBI Taxonomy" id="1396"/>
    <lineage>
        <taxon>Bacteria</taxon>
        <taxon>Bacillati</taxon>
        <taxon>Bacillota</taxon>
        <taxon>Bacilli</taxon>
        <taxon>Bacillales</taxon>
        <taxon>Bacillaceae</taxon>
        <taxon>Bacillus</taxon>
        <taxon>Bacillus cereus group</taxon>
    </lineage>
</organism>
<reference evidence="2 3" key="1">
    <citation type="submission" date="2019-10" db="EMBL/GenBank/DDBJ databases">
        <title>Bacillus from the desert of Cuatro Cinegas, Coahuila.</title>
        <authorList>
            <person name="Olmedo-Alvarez G."/>
            <person name="Saldana S."/>
            <person name="Barcelo D."/>
        </authorList>
    </citation>
    <scope>NUCLEOTIDE SEQUENCE [LARGE SCALE GENOMIC DNA]</scope>
    <source>
        <strain evidence="2 3">CH316_11T</strain>
    </source>
</reference>
<feature type="transmembrane region" description="Helical" evidence="1">
    <location>
        <begin position="21"/>
        <end position="49"/>
    </location>
</feature>
<dbReference type="Proteomes" id="UP000461739">
    <property type="component" value="Unassembled WGS sequence"/>
</dbReference>
<dbReference type="AlphaFoldDB" id="A0AAN5XL51"/>
<keyword evidence="1" id="KW-1133">Transmembrane helix</keyword>
<protein>
    <submittedName>
        <fullName evidence="2">Uncharacterized protein</fullName>
    </submittedName>
</protein>
<keyword evidence="1" id="KW-0472">Membrane</keyword>
<evidence type="ECO:0000313" key="3">
    <source>
        <dbReference type="Proteomes" id="UP000461739"/>
    </source>
</evidence>
<name>A0AAN5XL51_BACCE</name>
<proteinExistence type="predicted"/>
<gene>
    <name evidence="2" type="ORF">F8165_24670</name>
</gene>
<accession>A0AAN5XL51</accession>
<comment type="caution">
    <text evidence="2">The sequence shown here is derived from an EMBL/GenBank/DDBJ whole genome shotgun (WGS) entry which is preliminary data.</text>
</comment>